<organism evidence="1 2">
    <name type="scientific">Streptomyces caniferus</name>
    <dbReference type="NCBI Taxonomy" id="285557"/>
    <lineage>
        <taxon>Bacteria</taxon>
        <taxon>Bacillati</taxon>
        <taxon>Actinomycetota</taxon>
        <taxon>Actinomycetes</taxon>
        <taxon>Kitasatosporales</taxon>
        <taxon>Streptomycetaceae</taxon>
        <taxon>Streptomyces</taxon>
    </lineage>
</organism>
<protein>
    <submittedName>
        <fullName evidence="1">Uncharacterized protein</fullName>
    </submittedName>
</protein>
<dbReference type="Proteomes" id="UP000435837">
    <property type="component" value="Unassembled WGS sequence"/>
</dbReference>
<evidence type="ECO:0000313" key="1">
    <source>
        <dbReference type="EMBL" id="GFE05173.1"/>
    </source>
</evidence>
<proteinExistence type="predicted"/>
<dbReference type="AlphaFoldDB" id="A0A640S177"/>
<name>A0A640S177_9ACTN</name>
<gene>
    <name evidence="1" type="ORF">Scani_14410</name>
</gene>
<dbReference type="EMBL" id="BLIN01000002">
    <property type="protein sequence ID" value="GFE05173.1"/>
    <property type="molecule type" value="Genomic_DNA"/>
</dbReference>
<comment type="caution">
    <text evidence="1">The sequence shown here is derived from an EMBL/GenBank/DDBJ whole genome shotgun (WGS) entry which is preliminary data.</text>
</comment>
<evidence type="ECO:0000313" key="2">
    <source>
        <dbReference type="Proteomes" id="UP000435837"/>
    </source>
</evidence>
<sequence length="78" mass="8906">MPRRVQLFADIRSHTDNTWPYTGKNDLHRSTAIGQYRHKARTSARQGSTIPVPLRDRFAAKERALSDPRITFEGTAVL</sequence>
<accession>A0A640S177</accession>
<reference evidence="1 2" key="1">
    <citation type="submission" date="2019-12" db="EMBL/GenBank/DDBJ databases">
        <title>Whole genome shotgun sequence of Streptomyces caniferus NBRC 15389.</title>
        <authorList>
            <person name="Ichikawa N."/>
            <person name="Kimura A."/>
            <person name="Kitahashi Y."/>
            <person name="Komaki H."/>
            <person name="Tamura T."/>
        </authorList>
    </citation>
    <scope>NUCLEOTIDE SEQUENCE [LARGE SCALE GENOMIC DNA]</scope>
    <source>
        <strain evidence="1 2">NBRC 15389</strain>
    </source>
</reference>